<feature type="domain" description="AttH" evidence="1">
    <location>
        <begin position="64"/>
        <end position="232"/>
    </location>
</feature>
<evidence type="ECO:0000313" key="3">
    <source>
        <dbReference type="Proteomes" id="UP001231915"/>
    </source>
</evidence>
<reference evidence="2 3" key="1">
    <citation type="submission" date="2023-05" db="EMBL/GenBank/DDBJ databases">
        <title>Pseudoalteromonas ardens sp. nov., Pseudoalteromonas obscura sp. nov., and Pseudoalteromonas umbrosa sp. nov., isolated from the coral Montipora capitata.</title>
        <authorList>
            <person name="Thomas E.M."/>
            <person name="Smith E.M."/>
            <person name="Papke E."/>
            <person name="Shlafstein M.D."/>
            <person name="Oline D.K."/>
            <person name="Videau P."/>
            <person name="Saw J.H."/>
            <person name="Strangman W.K."/>
            <person name="Ushijima B."/>
        </authorList>
    </citation>
    <scope>NUCLEOTIDE SEQUENCE [LARGE SCALE GENOMIC DNA]</scope>
    <source>
        <strain evidence="2 3">P94</strain>
    </source>
</reference>
<dbReference type="InterPro" id="IPR010791">
    <property type="entry name" value="AttH_dom"/>
</dbReference>
<gene>
    <name evidence="2" type="ORF">QNM18_10820</name>
</gene>
<dbReference type="PANTHER" id="PTHR38591">
    <property type="entry name" value="HYDROLASE"/>
    <property type="match status" value="1"/>
</dbReference>
<sequence length="359" mass="40327">MKTKFTAIIIGFVIVIAALLQMGDEVTNTLPSAHLFSLQSGEEVEPGTTLAFPKDHGIHPKQGIEWWYVTANLESTTGEKLGVQWTLFRVSMPEVSSETSSPWWDGQFYFAHFAVQTDTQHMAFEKSGRVSDVTINAFPFEARLKNWSLESVDESFLPLSLTASQKGYRVALQLDNSPRVLHGKQGYSQKTQDGHASMYYSYPFLDVTGEVEFDSQLHTVKGRAWLDREWSSAFIDPSQAGWDWFSLQADNPADGGLMAFCIRSSSRRYEYCSATKIDENGQAQAFNNDQVSLEVLEHTQLGDVTYPTRWQLRVEGIEPVEIQSINPDSRNKLSIPYWEGRVKSRGGFSGAGYGELVGY</sequence>
<dbReference type="Gene3D" id="2.40.370.10">
    <property type="entry name" value="AttH-like domain"/>
    <property type="match status" value="2"/>
</dbReference>
<comment type="caution">
    <text evidence="2">The sequence shown here is derived from an EMBL/GenBank/DDBJ whole genome shotgun (WGS) entry which is preliminary data.</text>
</comment>
<dbReference type="EMBL" id="JASJUT010000003">
    <property type="protein sequence ID" value="MDK2595538.1"/>
    <property type="molecule type" value="Genomic_DNA"/>
</dbReference>
<dbReference type="InterPro" id="IPR023374">
    <property type="entry name" value="AttH-like_dom_sf"/>
</dbReference>
<protein>
    <submittedName>
        <fullName evidence="2">Lipocalin-like domain-containing protein</fullName>
    </submittedName>
</protein>
<dbReference type="Pfam" id="PF17186">
    <property type="entry name" value="Lipocalin_9"/>
    <property type="match status" value="1"/>
</dbReference>
<dbReference type="Proteomes" id="UP001231915">
    <property type="component" value="Unassembled WGS sequence"/>
</dbReference>
<dbReference type="SUPFAM" id="SSF159245">
    <property type="entry name" value="AttH-like"/>
    <property type="match status" value="1"/>
</dbReference>
<keyword evidence="3" id="KW-1185">Reference proteome</keyword>
<accession>A0ABT7EKJ6</accession>
<dbReference type="Pfam" id="PF07143">
    <property type="entry name" value="CrtC"/>
    <property type="match status" value="1"/>
</dbReference>
<evidence type="ECO:0000313" key="2">
    <source>
        <dbReference type="EMBL" id="MDK2595538.1"/>
    </source>
</evidence>
<organism evidence="2 3">
    <name type="scientific">Pseudoalteromonas obscura</name>
    <dbReference type="NCBI Taxonomy" id="3048491"/>
    <lineage>
        <taxon>Bacteria</taxon>
        <taxon>Pseudomonadati</taxon>
        <taxon>Pseudomonadota</taxon>
        <taxon>Gammaproteobacteria</taxon>
        <taxon>Alteromonadales</taxon>
        <taxon>Pseudoalteromonadaceae</taxon>
        <taxon>Pseudoalteromonas</taxon>
    </lineage>
</organism>
<proteinExistence type="predicted"/>
<name>A0ABT7EKJ6_9GAMM</name>
<dbReference type="PANTHER" id="PTHR38591:SF1">
    <property type="entry name" value="BLL1000 PROTEIN"/>
    <property type="match status" value="1"/>
</dbReference>
<evidence type="ECO:0000259" key="1">
    <source>
        <dbReference type="Pfam" id="PF07143"/>
    </source>
</evidence>
<dbReference type="RefSeq" id="WP_211010682.1">
    <property type="nucleotide sequence ID" value="NZ_JASJUT010000003.1"/>
</dbReference>